<dbReference type="EMBL" id="JXTB01000030">
    <property type="protein sequence ID" value="PON74151.1"/>
    <property type="molecule type" value="Genomic_DNA"/>
</dbReference>
<dbReference type="Proteomes" id="UP000237105">
    <property type="component" value="Unassembled WGS sequence"/>
</dbReference>
<protein>
    <submittedName>
        <fullName evidence="1">Uncharacterized protein</fullName>
    </submittedName>
</protein>
<sequence length="53" mass="6542">MDTLNHRFYSRLMPLNKRLCHPSWKMPEEISCGGFQFQLKRIVRWKYMKLGLR</sequence>
<gene>
    <name evidence="1" type="ORF">PanWU01x14_053610</name>
</gene>
<evidence type="ECO:0000313" key="2">
    <source>
        <dbReference type="Proteomes" id="UP000237105"/>
    </source>
</evidence>
<accession>A0A2P5DLI3</accession>
<organism evidence="1 2">
    <name type="scientific">Parasponia andersonii</name>
    <name type="common">Sponia andersonii</name>
    <dbReference type="NCBI Taxonomy" id="3476"/>
    <lineage>
        <taxon>Eukaryota</taxon>
        <taxon>Viridiplantae</taxon>
        <taxon>Streptophyta</taxon>
        <taxon>Embryophyta</taxon>
        <taxon>Tracheophyta</taxon>
        <taxon>Spermatophyta</taxon>
        <taxon>Magnoliopsida</taxon>
        <taxon>eudicotyledons</taxon>
        <taxon>Gunneridae</taxon>
        <taxon>Pentapetalae</taxon>
        <taxon>rosids</taxon>
        <taxon>fabids</taxon>
        <taxon>Rosales</taxon>
        <taxon>Cannabaceae</taxon>
        <taxon>Parasponia</taxon>
    </lineage>
</organism>
<reference evidence="2" key="1">
    <citation type="submission" date="2016-06" db="EMBL/GenBank/DDBJ databases">
        <title>Parallel loss of symbiosis genes in relatives of nitrogen-fixing non-legume Parasponia.</title>
        <authorList>
            <person name="Van Velzen R."/>
            <person name="Holmer R."/>
            <person name="Bu F."/>
            <person name="Rutten L."/>
            <person name="Van Zeijl A."/>
            <person name="Liu W."/>
            <person name="Santuari L."/>
            <person name="Cao Q."/>
            <person name="Sharma T."/>
            <person name="Shen D."/>
            <person name="Roswanjaya Y."/>
            <person name="Wardhani T."/>
            <person name="Kalhor M.S."/>
            <person name="Jansen J."/>
            <person name="Van den Hoogen J."/>
            <person name="Gungor B."/>
            <person name="Hartog M."/>
            <person name="Hontelez J."/>
            <person name="Verver J."/>
            <person name="Yang W.-C."/>
            <person name="Schijlen E."/>
            <person name="Repin R."/>
            <person name="Schilthuizen M."/>
            <person name="Schranz E."/>
            <person name="Heidstra R."/>
            <person name="Miyata K."/>
            <person name="Fedorova E."/>
            <person name="Kohlen W."/>
            <person name="Bisseling T."/>
            <person name="Smit S."/>
            <person name="Geurts R."/>
        </authorList>
    </citation>
    <scope>NUCLEOTIDE SEQUENCE [LARGE SCALE GENOMIC DNA]</scope>
    <source>
        <strain evidence="2">cv. WU1-14</strain>
    </source>
</reference>
<comment type="caution">
    <text evidence="1">The sequence shown here is derived from an EMBL/GenBank/DDBJ whole genome shotgun (WGS) entry which is preliminary data.</text>
</comment>
<proteinExistence type="predicted"/>
<evidence type="ECO:0000313" key="1">
    <source>
        <dbReference type="EMBL" id="PON74151.1"/>
    </source>
</evidence>
<name>A0A2P5DLI3_PARAD</name>
<keyword evidence="2" id="KW-1185">Reference proteome</keyword>
<dbReference type="AlphaFoldDB" id="A0A2P5DLI3"/>